<gene>
    <name evidence="1" type="ORF">PHAVU_001G1882001g</name>
</gene>
<dbReference type="Gramene" id="ESW34871">
    <property type="protein sequence ID" value="ESW34871"/>
    <property type="gene ID" value="PHAVU_001G1882001g"/>
</dbReference>
<dbReference type="AlphaFoldDB" id="V7D121"/>
<dbReference type="Proteomes" id="UP000000226">
    <property type="component" value="Chromosome 1"/>
</dbReference>
<evidence type="ECO:0000313" key="1">
    <source>
        <dbReference type="EMBL" id="ESW34871.1"/>
    </source>
</evidence>
<proteinExistence type="predicted"/>
<organism evidence="1 2">
    <name type="scientific">Phaseolus vulgaris</name>
    <name type="common">Kidney bean</name>
    <name type="synonym">French bean</name>
    <dbReference type="NCBI Taxonomy" id="3885"/>
    <lineage>
        <taxon>Eukaryota</taxon>
        <taxon>Viridiplantae</taxon>
        <taxon>Streptophyta</taxon>
        <taxon>Embryophyta</taxon>
        <taxon>Tracheophyta</taxon>
        <taxon>Spermatophyta</taxon>
        <taxon>Magnoliopsida</taxon>
        <taxon>eudicotyledons</taxon>
        <taxon>Gunneridae</taxon>
        <taxon>Pentapetalae</taxon>
        <taxon>rosids</taxon>
        <taxon>fabids</taxon>
        <taxon>Fabales</taxon>
        <taxon>Fabaceae</taxon>
        <taxon>Papilionoideae</taxon>
        <taxon>50 kb inversion clade</taxon>
        <taxon>NPAAA clade</taxon>
        <taxon>indigoferoid/millettioid clade</taxon>
        <taxon>Phaseoleae</taxon>
        <taxon>Phaseolus</taxon>
    </lineage>
</organism>
<keyword evidence="2" id="KW-1185">Reference proteome</keyword>
<sequence length="43" mass="4859">NYTIKDCEILSTLLRIMIQQVFDDSNSFCAVISKTNSVLSFSI</sequence>
<reference evidence="2" key="1">
    <citation type="journal article" date="2014" name="Nat. Genet.">
        <title>A reference genome for common bean and genome-wide analysis of dual domestications.</title>
        <authorList>
            <person name="Schmutz J."/>
            <person name="McClean P.E."/>
            <person name="Mamidi S."/>
            <person name="Wu G.A."/>
            <person name="Cannon S.B."/>
            <person name="Grimwood J."/>
            <person name="Jenkins J."/>
            <person name="Shu S."/>
            <person name="Song Q."/>
            <person name="Chavarro C."/>
            <person name="Torres-Torres M."/>
            <person name="Geffroy V."/>
            <person name="Moghaddam S.M."/>
            <person name="Gao D."/>
            <person name="Abernathy B."/>
            <person name="Barry K."/>
            <person name="Blair M."/>
            <person name="Brick M.A."/>
            <person name="Chovatia M."/>
            <person name="Gepts P."/>
            <person name="Goodstein D.M."/>
            <person name="Gonzales M."/>
            <person name="Hellsten U."/>
            <person name="Hyten D.L."/>
            <person name="Jia G."/>
            <person name="Kelly J.D."/>
            <person name="Kudrna D."/>
            <person name="Lee R."/>
            <person name="Richard M.M."/>
            <person name="Miklas P.N."/>
            <person name="Osorno J.M."/>
            <person name="Rodrigues J."/>
            <person name="Thareau V."/>
            <person name="Urrea C.A."/>
            <person name="Wang M."/>
            <person name="Yu Y."/>
            <person name="Zhang M."/>
            <person name="Wing R.A."/>
            <person name="Cregan P.B."/>
            <person name="Rokhsar D.S."/>
            <person name="Jackson S.A."/>
        </authorList>
    </citation>
    <scope>NUCLEOTIDE SEQUENCE [LARGE SCALE GENOMIC DNA]</scope>
    <source>
        <strain evidence="2">cv. G19833</strain>
    </source>
</reference>
<protein>
    <submittedName>
        <fullName evidence="1">Uncharacterized protein</fullName>
    </submittedName>
</protein>
<name>V7D121_PHAVU</name>
<dbReference type="EMBL" id="CM002288">
    <property type="protein sequence ID" value="ESW34871.1"/>
    <property type="molecule type" value="Genomic_DNA"/>
</dbReference>
<accession>V7D121</accession>
<feature type="non-terminal residue" evidence="1">
    <location>
        <position position="1"/>
    </location>
</feature>
<evidence type="ECO:0000313" key="2">
    <source>
        <dbReference type="Proteomes" id="UP000000226"/>
    </source>
</evidence>